<name>A0A6C0CN57_9ZZZZ</name>
<evidence type="ECO:0000256" key="1">
    <source>
        <dbReference type="SAM" id="MobiDB-lite"/>
    </source>
</evidence>
<evidence type="ECO:0000256" key="2">
    <source>
        <dbReference type="SAM" id="Phobius"/>
    </source>
</evidence>
<dbReference type="EMBL" id="MN739458">
    <property type="protein sequence ID" value="QHT05723.1"/>
    <property type="molecule type" value="Genomic_DNA"/>
</dbReference>
<sequence>MKCAVDRNMSDPIDITPLGCKPVSFDKCESGYMAAKEDVTLPGGEKAPMDQCCQCRPGGEICGYCKNEAMCTEAEKKRYVASEEEKECFDGVPAPTATALSPSEDVGPSPEPEKQKTPNPGTLGFWKRNLWILVMLWVIVVVSLYGLWSRISIYSKWRPRLVQMAGAFTIVDLLTILIIKFI</sequence>
<keyword evidence="2" id="KW-0472">Membrane</keyword>
<feature type="transmembrane region" description="Helical" evidence="2">
    <location>
        <begin position="130"/>
        <end position="148"/>
    </location>
</feature>
<accession>A0A6C0CN57</accession>
<evidence type="ECO:0000313" key="3">
    <source>
        <dbReference type="EMBL" id="QHT05723.1"/>
    </source>
</evidence>
<protein>
    <submittedName>
        <fullName evidence="3">Uncharacterized protein</fullName>
    </submittedName>
</protein>
<keyword evidence="2" id="KW-0812">Transmembrane</keyword>
<proteinExistence type="predicted"/>
<keyword evidence="2" id="KW-1133">Transmembrane helix</keyword>
<dbReference type="AlphaFoldDB" id="A0A6C0CN57"/>
<reference evidence="3" key="1">
    <citation type="journal article" date="2020" name="Nature">
        <title>Giant virus diversity and host interactions through global metagenomics.</title>
        <authorList>
            <person name="Schulz F."/>
            <person name="Roux S."/>
            <person name="Paez-Espino D."/>
            <person name="Jungbluth S."/>
            <person name="Walsh D.A."/>
            <person name="Denef V.J."/>
            <person name="McMahon K.D."/>
            <person name="Konstantinidis K.T."/>
            <person name="Eloe-Fadrosh E.A."/>
            <person name="Kyrpides N.C."/>
            <person name="Woyke T."/>
        </authorList>
    </citation>
    <scope>NUCLEOTIDE SEQUENCE</scope>
    <source>
        <strain evidence="3">GVMAG-M-3300021389-45</strain>
    </source>
</reference>
<feature type="region of interest" description="Disordered" evidence="1">
    <location>
        <begin position="87"/>
        <end position="120"/>
    </location>
</feature>
<feature type="transmembrane region" description="Helical" evidence="2">
    <location>
        <begin position="160"/>
        <end position="179"/>
    </location>
</feature>
<organism evidence="3">
    <name type="scientific">viral metagenome</name>
    <dbReference type="NCBI Taxonomy" id="1070528"/>
    <lineage>
        <taxon>unclassified sequences</taxon>
        <taxon>metagenomes</taxon>
        <taxon>organismal metagenomes</taxon>
    </lineage>
</organism>